<proteinExistence type="predicted"/>
<feature type="signal peptide" evidence="1">
    <location>
        <begin position="1"/>
        <end position="23"/>
    </location>
</feature>
<sequence>MQKFASRLLGALLLLGASLPARAQASVTVFTEDFETPGPNGPGSFTAVNDQLYNQWTSGSAAGNGPLLPGTRAAYITNTLASPVGSYSYATTLSSIVHLYRDIVLPAGFNTFEVSFDWKNRGEATDYMSVFALPPSYVVQSSFEPVFLKGGSKLTPASGGLQGQATYTRNTYTIPNGPVLAGTTVRLVFSWVNNNAGGTQPPAALDNVVVTARNVATGLAGTYTIDNTLPASATNFPSFTAAVSRLNQALPTAPVTFNVPSGRVFAEQVPPLVVGGTAAAPVVFRRTGNLVNPVITATSGAILDVAGADYLTFDGIDVRAAGTGQGPAYGYRIRNLTPTNGVRHLLVQNATITLNRSYLSSAGVVQAANDNSGSVSPADTSGCNAHTHYHNLLIQNCYTGFTVSGYTSTWSEFDLEIDYVVVGNGTAGDIGNGTSGVVGTQLSNVRNLRYHHNLTQGLRCTGSGIIYGLFLSNVQGSGAEASQVYNNRILDLRQTNLNVVTTQEAVYGMYLTMGSGTTGSHEINVFNNEISGLARGYSATAPGTPSFLIQGIYVPTLTQPSRMLLANNTIVVDGSATPNGSSVALNVGSFGTAQGQFTLRNNLLVNLTGAQTAASARHVALYATNRQLGAPGSSTDYNNFYLANPTGGFVMGSSTASYPTLPEWQAASLQDQHAHDLNPQFASATFVPTNPALDNLAQPLAEVPRDFDNRTRSATTPDVGAFEFLATATATTTPARAELGLRAWPNPAAGPLTVAAGAGVAGQLELLDPLGRRVGESRPLPANGVVSWPRAENLPAGLYLLRLIRPDGQRQTLRVVRQ</sequence>
<evidence type="ECO:0000256" key="1">
    <source>
        <dbReference type="SAM" id="SignalP"/>
    </source>
</evidence>
<dbReference type="InterPro" id="IPR011050">
    <property type="entry name" value="Pectin_lyase_fold/virulence"/>
</dbReference>
<evidence type="ECO:0008006" key="4">
    <source>
        <dbReference type="Google" id="ProtNLM"/>
    </source>
</evidence>
<feature type="chain" id="PRO_5020936652" description="T9SS type A sorting domain-containing protein" evidence="1">
    <location>
        <begin position="24"/>
        <end position="818"/>
    </location>
</feature>
<dbReference type="OrthoDB" id="9792152at2"/>
<dbReference type="Proteomes" id="UP000294155">
    <property type="component" value="Unassembled WGS sequence"/>
</dbReference>
<evidence type="ECO:0000313" key="2">
    <source>
        <dbReference type="EMBL" id="RYU78221.1"/>
    </source>
</evidence>
<comment type="caution">
    <text evidence="2">The sequence shown here is derived from an EMBL/GenBank/DDBJ whole genome shotgun (WGS) entry which is preliminary data.</text>
</comment>
<dbReference type="SUPFAM" id="SSF51126">
    <property type="entry name" value="Pectin lyase-like"/>
    <property type="match status" value="1"/>
</dbReference>
<gene>
    <name evidence="2" type="ORF">EWM57_14765</name>
</gene>
<dbReference type="AlphaFoldDB" id="A0A4Q5LB59"/>
<keyword evidence="1" id="KW-0732">Signal</keyword>
<accession>A0A4Q5LB59</accession>
<dbReference type="EMBL" id="SEWE01000033">
    <property type="protein sequence ID" value="RYU78221.1"/>
    <property type="molecule type" value="Genomic_DNA"/>
</dbReference>
<dbReference type="RefSeq" id="WP_129921929.1">
    <property type="nucleotide sequence ID" value="NZ_SEWE01000033.1"/>
</dbReference>
<reference evidence="2 3" key="1">
    <citation type="submission" date="2019-02" db="EMBL/GenBank/DDBJ databases">
        <title>Bacterial novel species isolated from soil.</title>
        <authorList>
            <person name="Jung H.-Y."/>
        </authorList>
    </citation>
    <scope>NUCLEOTIDE SEQUENCE [LARGE SCALE GENOMIC DNA]</scope>
    <source>
        <strain evidence="2 3">1-3-3-3</strain>
    </source>
</reference>
<name>A0A4Q5LB59_9BACT</name>
<protein>
    <recommendedName>
        <fullName evidence="4">T9SS type A sorting domain-containing protein</fullName>
    </recommendedName>
</protein>
<keyword evidence="3" id="KW-1185">Reference proteome</keyword>
<organism evidence="2 3">
    <name type="scientific">Hymenobacter persicinus</name>
    <dbReference type="NCBI Taxonomy" id="2025506"/>
    <lineage>
        <taxon>Bacteria</taxon>
        <taxon>Pseudomonadati</taxon>
        <taxon>Bacteroidota</taxon>
        <taxon>Cytophagia</taxon>
        <taxon>Cytophagales</taxon>
        <taxon>Hymenobacteraceae</taxon>
        <taxon>Hymenobacter</taxon>
    </lineage>
</organism>
<evidence type="ECO:0000313" key="3">
    <source>
        <dbReference type="Proteomes" id="UP000294155"/>
    </source>
</evidence>